<evidence type="ECO:0000313" key="7">
    <source>
        <dbReference type="EMBL" id="KAA5535149.1"/>
    </source>
</evidence>
<keyword evidence="2 5" id="KW-0812">Transmembrane</keyword>
<feature type="transmembrane region" description="Helical" evidence="5">
    <location>
        <begin position="66"/>
        <end position="82"/>
    </location>
</feature>
<dbReference type="GO" id="GO:0035435">
    <property type="term" value="P:phosphate ion transmembrane transport"/>
    <property type="evidence" value="ECO:0007669"/>
    <property type="project" value="TreeGrafter"/>
</dbReference>
<dbReference type="InterPro" id="IPR000849">
    <property type="entry name" value="Sugar_P_transporter"/>
</dbReference>
<dbReference type="PANTHER" id="PTHR43826:SF3">
    <property type="entry name" value="GLUCOSE-6-PHOSPHATE EXCHANGER SLC37A4"/>
    <property type="match status" value="1"/>
</dbReference>
<dbReference type="Gene3D" id="1.20.1250.20">
    <property type="entry name" value="MFS general substrate transporter like domains"/>
    <property type="match status" value="2"/>
</dbReference>
<feature type="transmembrane region" description="Helical" evidence="5">
    <location>
        <begin position="248"/>
        <end position="270"/>
    </location>
</feature>
<keyword evidence="3 5" id="KW-1133">Transmembrane helix</keyword>
<dbReference type="GO" id="GO:0012505">
    <property type="term" value="C:endomembrane system"/>
    <property type="evidence" value="ECO:0007669"/>
    <property type="project" value="UniProtKB-SubCell"/>
</dbReference>
<feature type="transmembrane region" description="Helical" evidence="5">
    <location>
        <begin position="373"/>
        <end position="392"/>
    </location>
</feature>
<dbReference type="InterPro" id="IPR051337">
    <property type="entry name" value="OPA_Antiporter"/>
</dbReference>
<gene>
    <name evidence="7" type="ORF">F0919_08280</name>
</gene>
<feature type="transmembrane region" description="Helical" evidence="5">
    <location>
        <begin position="156"/>
        <end position="176"/>
    </location>
</feature>
<dbReference type="Pfam" id="PF07690">
    <property type="entry name" value="MFS_1"/>
    <property type="match status" value="1"/>
</dbReference>
<proteinExistence type="predicted"/>
<dbReference type="InterPro" id="IPR020846">
    <property type="entry name" value="MFS_dom"/>
</dbReference>
<dbReference type="EMBL" id="VWSH01000002">
    <property type="protein sequence ID" value="KAA5535149.1"/>
    <property type="molecule type" value="Genomic_DNA"/>
</dbReference>
<dbReference type="PROSITE" id="PS50850">
    <property type="entry name" value="MFS"/>
    <property type="match status" value="1"/>
</dbReference>
<dbReference type="PIRSF" id="PIRSF002808">
    <property type="entry name" value="Hexose_phosphate_transp"/>
    <property type="match status" value="1"/>
</dbReference>
<name>A0A5M6CPV5_9BACT</name>
<dbReference type="Proteomes" id="UP000323632">
    <property type="component" value="Unassembled WGS sequence"/>
</dbReference>
<dbReference type="InterPro" id="IPR011701">
    <property type="entry name" value="MFS"/>
</dbReference>
<accession>A0A5M6CPV5</accession>
<organism evidence="7 8">
    <name type="scientific">Taibaiella lutea</name>
    <dbReference type="NCBI Taxonomy" id="2608001"/>
    <lineage>
        <taxon>Bacteria</taxon>
        <taxon>Pseudomonadati</taxon>
        <taxon>Bacteroidota</taxon>
        <taxon>Chitinophagia</taxon>
        <taxon>Chitinophagales</taxon>
        <taxon>Chitinophagaceae</taxon>
        <taxon>Taibaiella</taxon>
    </lineage>
</organism>
<dbReference type="AlphaFoldDB" id="A0A5M6CPV5"/>
<dbReference type="GO" id="GO:0061513">
    <property type="term" value="F:glucose 6-phosphate:phosphate antiporter activity"/>
    <property type="evidence" value="ECO:0007669"/>
    <property type="project" value="TreeGrafter"/>
</dbReference>
<reference evidence="7 8" key="1">
    <citation type="submission" date="2019-09" db="EMBL/GenBank/DDBJ databases">
        <title>Genome sequence and assembly of Taibaiella sp.</title>
        <authorList>
            <person name="Chhetri G."/>
        </authorList>
    </citation>
    <scope>NUCLEOTIDE SEQUENCE [LARGE SCALE GENOMIC DNA]</scope>
    <source>
        <strain evidence="7 8">KVB11</strain>
    </source>
</reference>
<sequence length="413" mass="46555">MLLLTMFCYMFFYTGRHNFGWAAKSMALELHVSFEMIGWVSFSMLIGYAIGQLINGNLSDRFSPRYMIPLGGILSIASNFAISFAHSFWLILILWALNGYFQSMAWAPGSRLISNWWGKEERGKAFGFYTMAAGFSSVITFLLSVVLLQQGWEWRWLFRVPVLFLLLGIIVFFLFARSKPSDIGFDDLYEETSKANRISWKERYRVVFSNRKFMIACIAMGFESMARYGLVFWVPIHYLGKDWSNNPHYLWVTVLVPLGMAIGALTFGNISDTIFKSNRPASIRFGISMSALISLIIFFLPAGNIGVIAILLLSAGFFVYGPQANFWPMSPELLGEQFVGTGVGIMNMTAYVFAALGEPLLGRVIDVTHNTSYIFLVIAILCVCCAITISFVRKTKLKKINAPLDYVALESKP</sequence>
<dbReference type="SUPFAM" id="SSF103473">
    <property type="entry name" value="MFS general substrate transporter"/>
    <property type="match status" value="1"/>
</dbReference>
<evidence type="ECO:0000256" key="5">
    <source>
        <dbReference type="SAM" id="Phobius"/>
    </source>
</evidence>
<protein>
    <submittedName>
        <fullName evidence="7">MFS transporter</fullName>
    </submittedName>
</protein>
<keyword evidence="4 5" id="KW-0472">Membrane</keyword>
<comment type="subcellular location">
    <subcellularLocation>
        <location evidence="1">Endomembrane system</location>
        <topology evidence="1">Multi-pass membrane protein</topology>
    </subcellularLocation>
</comment>
<feature type="transmembrane region" description="Helical" evidence="5">
    <location>
        <begin position="213"/>
        <end position="236"/>
    </location>
</feature>
<dbReference type="PANTHER" id="PTHR43826">
    <property type="entry name" value="GLUCOSE-6-PHOSPHATE EXCHANGER SLC37A4"/>
    <property type="match status" value="1"/>
</dbReference>
<evidence type="ECO:0000256" key="2">
    <source>
        <dbReference type="ARBA" id="ARBA00022692"/>
    </source>
</evidence>
<comment type="caution">
    <text evidence="7">The sequence shown here is derived from an EMBL/GenBank/DDBJ whole genome shotgun (WGS) entry which is preliminary data.</text>
</comment>
<evidence type="ECO:0000313" key="8">
    <source>
        <dbReference type="Proteomes" id="UP000323632"/>
    </source>
</evidence>
<feature type="transmembrane region" description="Helical" evidence="5">
    <location>
        <begin position="128"/>
        <end position="150"/>
    </location>
</feature>
<evidence type="ECO:0000256" key="3">
    <source>
        <dbReference type="ARBA" id="ARBA00022989"/>
    </source>
</evidence>
<feature type="transmembrane region" description="Helical" evidence="5">
    <location>
        <begin position="37"/>
        <end position="54"/>
    </location>
</feature>
<feature type="domain" description="Major facilitator superfamily (MFS) profile" evidence="6">
    <location>
        <begin position="1"/>
        <end position="397"/>
    </location>
</feature>
<dbReference type="InterPro" id="IPR036259">
    <property type="entry name" value="MFS_trans_sf"/>
</dbReference>
<evidence type="ECO:0000256" key="1">
    <source>
        <dbReference type="ARBA" id="ARBA00004127"/>
    </source>
</evidence>
<evidence type="ECO:0000259" key="6">
    <source>
        <dbReference type="PROSITE" id="PS50850"/>
    </source>
</evidence>
<evidence type="ECO:0000256" key="4">
    <source>
        <dbReference type="ARBA" id="ARBA00023136"/>
    </source>
</evidence>
<dbReference type="GO" id="GO:0016020">
    <property type="term" value="C:membrane"/>
    <property type="evidence" value="ECO:0007669"/>
    <property type="project" value="InterPro"/>
</dbReference>
<feature type="transmembrane region" description="Helical" evidence="5">
    <location>
        <begin position="333"/>
        <end position="353"/>
    </location>
</feature>
<keyword evidence="8" id="KW-1185">Reference proteome</keyword>